<keyword evidence="1" id="KW-0809">Transit peptide</keyword>
<sequence>MSEFKPDKLFVEFNNGISLTAPVTPRLYTLTHSDTAGELFLSIGKHYAWDKINPMRNEVLAEWRVNGDHLHYCVYLYIDQGEHDLHVSEKRNEIFRRELPLALTAIRYGDRLLFNAHPKLDYAPIIINFMSTYPQLSRQENWGTFYSYT</sequence>
<accession>A0ABV9DJ59</accession>
<dbReference type="PANTHER" id="PTHR31750:SF4">
    <property type="entry name" value="LP06106P"/>
    <property type="match status" value="1"/>
</dbReference>
<dbReference type="EMBL" id="JBHSFU010000004">
    <property type="protein sequence ID" value="MFC4558369.1"/>
    <property type="molecule type" value="Genomic_DNA"/>
</dbReference>
<comment type="caution">
    <text evidence="3">The sequence shown here is derived from an EMBL/GenBank/DDBJ whole genome shotgun (WGS) entry which is preliminary data.</text>
</comment>
<name>A0ABV9DJ59_9BACI</name>
<organism evidence="3 4">
    <name type="scientific">Virgibacillus kekensis</name>
    <dbReference type="NCBI Taxonomy" id="202261"/>
    <lineage>
        <taxon>Bacteria</taxon>
        <taxon>Bacillati</taxon>
        <taxon>Bacillota</taxon>
        <taxon>Bacilli</taxon>
        <taxon>Bacillales</taxon>
        <taxon>Bacillaceae</taxon>
        <taxon>Virgibacillus</taxon>
    </lineage>
</organism>
<gene>
    <name evidence="3" type="ORF">ACFO3D_09105</name>
</gene>
<evidence type="ECO:0000256" key="1">
    <source>
        <dbReference type="ARBA" id="ARBA00022946"/>
    </source>
</evidence>
<evidence type="ECO:0000313" key="3">
    <source>
        <dbReference type="EMBL" id="MFC4558369.1"/>
    </source>
</evidence>
<evidence type="ECO:0000313" key="4">
    <source>
        <dbReference type="Proteomes" id="UP001595989"/>
    </source>
</evidence>
<dbReference type="InterPro" id="IPR024438">
    <property type="entry name" value="Staygreen"/>
</dbReference>
<proteinExistence type="predicted"/>
<feature type="domain" description="Staygreen protein" evidence="2">
    <location>
        <begin position="3"/>
        <end position="147"/>
    </location>
</feature>
<keyword evidence="4" id="KW-1185">Reference proteome</keyword>
<dbReference type="RefSeq" id="WP_390295016.1">
    <property type="nucleotide sequence ID" value="NZ_JBHSFU010000004.1"/>
</dbReference>
<dbReference type="Pfam" id="PF12638">
    <property type="entry name" value="Staygreen"/>
    <property type="match status" value="1"/>
</dbReference>
<reference evidence="4" key="1">
    <citation type="journal article" date="2019" name="Int. J. Syst. Evol. Microbiol.">
        <title>The Global Catalogue of Microorganisms (GCM) 10K type strain sequencing project: providing services to taxonomists for standard genome sequencing and annotation.</title>
        <authorList>
            <consortium name="The Broad Institute Genomics Platform"/>
            <consortium name="The Broad Institute Genome Sequencing Center for Infectious Disease"/>
            <person name="Wu L."/>
            <person name="Ma J."/>
        </authorList>
    </citation>
    <scope>NUCLEOTIDE SEQUENCE [LARGE SCALE GENOMIC DNA]</scope>
    <source>
        <strain evidence="4">CGMCC 4.7426</strain>
    </source>
</reference>
<dbReference type="Proteomes" id="UP001595989">
    <property type="component" value="Unassembled WGS sequence"/>
</dbReference>
<evidence type="ECO:0000259" key="2">
    <source>
        <dbReference type="Pfam" id="PF12638"/>
    </source>
</evidence>
<protein>
    <submittedName>
        <fullName evidence="3">Staygreen family protein</fullName>
    </submittedName>
</protein>
<dbReference type="PANTHER" id="PTHR31750">
    <property type="entry name" value="PROTEIN STAY-GREEN 1, CHLOROPLASTIC-RELATED"/>
    <property type="match status" value="1"/>
</dbReference>